<dbReference type="Pfam" id="PF19036">
    <property type="entry name" value="Fuz_longin_1"/>
    <property type="match status" value="1"/>
</dbReference>
<name>A0A7I8VZ34_9ANNE</name>
<dbReference type="PANTHER" id="PTHR13027">
    <property type="entry name" value="SAND PROTEIN-RELATED"/>
    <property type="match status" value="1"/>
</dbReference>
<feature type="domain" description="FUZ/MON1/HPS1 third Longin" evidence="5">
    <location>
        <begin position="343"/>
        <end position="443"/>
    </location>
</feature>
<dbReference type="PANTHER" id="PTHR13027:SF7">
    <property type="entry name" value="VACUOLAR FUSION PROTEIN MON1 HOMOLOG"/>
    <property type="match status" value="1"/>
</dbReference>
<protein>
    <recommendedName>
        <fullName evidence="2">Vacuolar fusion protein MON1 homolog</fullName>
    </recommendedName>
</protein>
<dbReference type="Pfam" id="PF19038">
    <property type="entry name" value="Fuz_longin_3"/>
    <property type="match status" value="1"/>
</dbReference>
<comment type="similarity">
    <text evidence="1 2">Belongs to the MON1/SAND family.</text>
</comment>
<feature type="domain" description="FUZ/MON1/HPS1 first Longin" evidence="3">
    <location>
        <begin position="80"/>
        <end position="196"/>
    </location>
</feature>
<sequence>MSTQDSSEKKENSVEHGAFVTTDSFNDLADAYSSPKLLSVSNRNQEVSSSNSYDERAQLYPEDDEDTLYVESEEFKREDKHVFVLSKAGKPVYSLHGNEDKLVTKMATIIGLISVAESIRKKDTLKEIVAGNRKIVFVVKEYLVLVAISSRGQSTSYLNLLLNYVHNQILCLLTYTKLKWKFDNRSNFDLRNILAGDNTDKFFSNLISDFDINPSYMLCSVRCLPVPDNIRNSLGKVIANAGSKNINKIAFALLICDNLLTTESLVPICFPHFDNAGYLFAFLSFLDANLCLILITASDEDQLLNMRETKKQILEKAHKPLSVIRQIATERPNYEVSAIGIPELRHFMYKNRMSAQWHAPNFTSPFSTPDEQSKLIQLYESVHAAMHTPGCPLMTFWKAADRHNIMATSTNEHEVYAIFSPLTSKAVAHYSMQKIIKWVKKEETKYVIWNSPTF</sequence>
<evidence type="ECO:0000313" key="6">
    <source>
        <dbReference type="EMBL" id="CAD5121596.1"/>
    </source>
</evidence>
<dbReference type="GO" id="GO:0035658">
    <property type="term" value="C:Mon1-Ccz1 complex"/>
    <property type="evidence" value="ECO:0007669"/>
    <property type="project" value="TreeGrafter"/>
</dbReference>
<evidence type="ECO:0000259" key="3">
    <source>
        <dbReference type="Pfam" id="PF19036"/>
    </source>
</evidence>
<dbReference type="PRINTS" id="PR01546">
    <property type="entry name" value="YEAST73DUF"/>
</dbReference>
<evidence type="ECO:0000259" key="4">
    <source>
        <dbReference type="Pfam" id="PF19037"/>
    </source>
</evidence>
<dbReference type="Pfam" id="PF19037">
    <property type="entry name" value="Fuz_longin_2"/>
    <property type="match status" value="1"/>
</dbReference>
<gene>
    <name evidence="6" type="ORF">DGYR_LOCUS9527</name>
</gene>
<comment type="function">
    <text evidence="2">Plays an important role in membrane trafficking through the secretory apparatus.</text>
</comment>
<keyword evidence="7" id="KW-1185">Reference proteome</keyword>
<reference evidence="6 7" key="1">
    <citation type="submission" date="2020-08" db="EMBL/GenBank/DDBJ databases">
        <authorList>
            <person name="Hejnol A."/>
        </authorList>
    </citation>
    <scope>NUCLEOTIDE SEQUENCE [LARGE SCALE GENOMIC DNA]</scope>
</reference>
<dbReference type="OrthoDB" id="272411at2759"/>
<dbReference type="AlphaFoldDB" id="A0A7I8VZ34"/>
<accession>A0A7I8VZ34</accession>
<evidence type="ECO:0000313" key="7">
    <source>
        <dbReference type="Proteomes" id="UP000549394"/>
    </source>
</evidence>
<dbReference type="InterPro" id="IPR043972">
    <property type="entry name" value="FUZ/MON1/HPS1_longin_1"/>
</dbReference>
<evidence type="ECO:0000256" key="2">
    <source>
        <dbReference type="RuleBase" id="RU367048"/>
    </source>
</evidence>
<organism evidence="6 7">
    <name type="scientific">Dimorphilus gyrociliatus</name>
    <dbReference type="NCBI Taxonomy" id="2664684"/>
    <lineage>
        <taxon>Eukaryota</taxon>
        <taxon>Metazoa</taxon>
        <taxon>Spiralia</taxon>
        <taxon>Lophotrochozoa</taxon>
        <taxon>Annelida</taxon>
        <taxon>Polychaeta</taxon>
        <taxon>Polychaeta incertae sedis</taxon>
        <taxon>Dinophilidae</taxon>
        <taxon>Dimorphilus</taxon>
    </lineage>
</organism>
<dbReference type="InterPro" id="IPR004353">
    <property type="entry name" value="Mon1"/>
</dbReference>
<dbReference type="GO" id="GO:0016192">
    <property type="term" value="P:vesicle-mediated transport"/>
    <property type="evidence" value="ECO:0007669"/>
    <property type="project" value="InterPro"/>
</dbReference>
<dbReference type="EMBL" id="CAJFCJ010000014">
    <property type="protein sequence ID" value="CAD5121596.1"/>
    <property type="molecule type" value="Genomic_DNA"/>
</dbReference>
<feature type="domain" description="FUZ/MON1/HPS1 second Longin" evidence="4">
    <location>
        <begin position="247"/>
        <end position="314"/>
    </location>
</feature>
<comment type="caution">
    <text evidence="6">The sequence shown here is derived from an EMBL/GenBank/DDBJ whole genome shotgun (WGS) entry which is preliminary data.</text>
</comment>
<evidence type="ECO:0000259" key="5">
    <source>
        <dbReference type="Pfam" id="PF19038"/>
    </source>
</evidence>
<dbReference type="InterPro" id="IPR043970">
    <property type="entry name" value="FUZ/MON1/HPS1_longin_3"/>
</dbReference>
<evidence type="ECO:0000256" key="1">
    <source>
        <dbReference type="ARBA" id="ARBA00008968"/>
    </source>
</evidence>
<dbReference type="Proteomes" id="UP000549394">
    <property type="component" value="Unassembled WGS sequence"/>
</dbReference>
<dbReference type="GO" id="GO:0006623">
    <property type="term" value="P:protein targeting to vacuole"/>
    <property type="evidence" value="ECO:0007669"/>
    <property type="project" value="UniProtKB-UniRule"/>
</dbReference>
<dbReference type="InterPro" id="IPR043971">
    <property type="entry name" value="FUZ/MON1/HPS1_longin_2"/>
</dbReference>
<proteinExistence type="inferred from homology"/>